<dbReference type="SUPFAM" id="SSF48452">
    <property type="entry name" value="TPR-like"/>
    <property type="match status" value="1"/>
</dbReference>
<keyword evidence="2" id="KW-0802">TPR repeat</keyword>
<dbReference type="EMBL" id="UOFI01000178">
    <property type="protein sequence ID" value="VAW69822.1"/>
    <property type="molecule type" value="Genomic_DNA"/>
</dbReference>
<dbReference type="Gene3D" id="1.25.40.10">
    <property type="entry name" value="Tetratricopeptide repeat domain"/>
    <property type="match status" value="1"/>
</dbReference>
<dbReference type="InterPro" id="IPR011990">
    <property type="entry name" value="TPR-like_helical_dom_sf"/>
</dbReference>
<name>A0A3B0Y380_9ZZZZ</name>
<accession>A0A3B0Y380</accession>
<evidence type="ECO:0000313" key="3">
    <source>
        <dbReference type="EMBL" id="VAW69822.1"/>
    </source>
</evidence>
<gene>
    <name evidence="3" type="ORF">MNBD_GAMMA09-2477</name>
</gene>
<evidence type="ECO:0000256" key="1">
    <source>
        <dbReference type="ARBA" id="ARBA00022737"/>
    </source>
</evidence>
<dbReference type="Pfam" id="PF13431">
    <property type="entry name" value="TPR_17"/>
    <property type="match status" value="1"/>
</dbReference>
<reference evidence="3" key="1">
    <citation type="submission" date="2018-06" db="EMBL/GenBank/DDBJ databases">
        <authorList>
            <person name="Zhirakovskaya E."/>
        </authorList>
    </citation>
    <scope>NUCLEOTIDE SEQUENCE</scope>
</reference>
<proteinExistence type="predicted"/>
<protein>
    <submittedName>
        <fullName evidence="3">Uncharacterized protein</fullName>
    </submittedName>
</protein>
<keyword evidence="1" id="KW-0677">Repeat</keyword>
<evidence type="ECO:0000256" key="2">
    <source>
        <dbReference type="ARBA" id="ARBA00022803"/>
    </source>
</evidence>
<dbReference type="PANTHER" id="PTHR44858:SF1">
    <property type="entry name" value="UDP-N-ACETYLGLUCOSAMINE--PEPTIDE N-ACETYLGLUCOSAMINYLTRANSFERASE SPINDLY-RELATED"/>
    <property type="match status" value="1"/>
</dbReference>
<organism evidence="3">
    <name type="scientific">hydrothermal vent metagenome</name>
    <dbReference type="NCBI Taxonomy" id="652676"/>
    <lineage>
        <taxon>unclassified sequences</taxon>
        <taxon>metagenomes</taxon>
        <taxon>ecological metagenomes</taxon>
    </lineage>
</organism>
<dbReference type="InterPro" id="IPR019734">
    <property type="entry name" value="TPR_rpt"/>
</dbReference>
<dbReference type="PROSITE" id="PS50005">
    <property type="entry name" value="TPR"/>
    <property type="match status" value="1"/>
</dbReference>
<dbReference type="SMART" id="SM00028">
    <property type="entry name" value="TPR"/>
    <property type="match status" value="2"/>
</dbReference>
<dbReference type="AlphaFoldDB" id="A0A3B0Y380"/>
<dbReference type="InterPro" id="IPR050498">
    <property type="entry name" value="Ycf3"/>
</dbReference>
<dbReference type="PANTHER" id="PTHR44858">
    <property type="entry name" value="TETRATRICOPEPTIDE REPEAT PROTEIN 6"/>
    <property type="match status" value="1"/>
</dbReference>
<sequence length="198" mass="22334">MFLLRISLLFYISVFLLTLNSCALISGGGSSPAGDEAWKDVPRPYIDGLKAAQKGQSKQAINLFRQSTEDYPNFAPAFTNMGLQQLRLKDRSAAEKSLKKSIEISPENPVSYHHLGVIARLNGDFDTAQTMYKKAIAQKSDYAIAHLNFGILLDLYLYDLEPALEQYEKYQALIEKKDANVSKWIIDIKRRIAKNKKS</sequence>